<evidence type="ECO:0000313" key="2">
    <source>
        <dbReference type="Proteomes" id="UP000014071"/>
    </source>
</evidence>
<evidence type="ECO:0000313" key="1">
    <source>
        <dbReference type="EMBL" id="GAC98884.1"/>
    </source>
</evidence>
<dbReference type="Proteomes" id="UP000014071">
    <property type="component" value="Unassembled WGS sequence"/>
</dbReference>
<sequence>MQYWSPVTASVVRNCTYQQRRGFSLMCQRLEGSRSVTECRLLLWDRQLQPISHASTRRFGKASENVLEWYRTALHSRHPKAVRCEERILLQPDSCATDSFELSSSVLEMCRFGAVRQTVVPSFGQARWRHTGRDHKRLMSRQYSCLLSRMQLARRLESETNPLRCRIYGVVFSVTLLLCSVGSAFTSDRPWLTRNVKCK</sequence>
<dbReference type="HOGENOM" id="CLU_1372742_0_0_1"/>
<dbReference type="GeneID" id="24111750"/>
<keyword evidence="2" id="KW-1185">Reference proteome</keyword>
<protein>
    <submittedName>
        <fullName evidence="1">Uncharacterized protein</fullName>
    </submittedName>
</protein>
<reference evidence="2" key="1">
    <citation type="journal article" date="2013" name="Genome Announc.">
        <title>Draft genome sequence of the basidiomycetous yeast-like fungus Pseudozyma hubeiensis SY62, which produces an abundant amount of the biosurfactant mannosylerythritol lipids.</title>
        <authorList>
            <person name="Konishi M."/>
            <person name="Hatada Y."/>
            <person name="Horiuchi J."/>
        </authorList>
    </citation>
    <scope>NUCLEOTIDE SEQUENCE [LARGE SCALE GENOMIC DNA]</scope>
    <source>
        <strain evidence="2">SY62</strain>
    </source>
</reference>
<gene>
    <name evidence="1" type="ORF">PHSY_006479</name>
</gene>
<dbReference type="RefSeq" id="XP_012192471.1">
    <property type="nucleotide sequence ID" value="XM_012337081.1"/>
</dbReference>
<name>R9PC22_PSEHS</name>
<dbReference type="EMBL" id="DF238821">
    <property type="protein sequence ID" value="GAC98884.1"/>
    <property type="molecule type" value="Genomic_DNA"/>
</dbReference>
<organism evidence="1 2">
    <name type="scientific">Pseudozyma hubeiensis (strain SY62)</name>
    <name type="common">Yeast</name>
    <dbReference type="NCBI Taxonomy" id="1305764"/>
    <lineage>
        <taxon>Eukaryota</taxon>
        <taxon>Fungi</taxon>
        <taxon>Dikarya</taxon>
        <taxon>Basidiomycota</taxon>
        <taxon>Ustilaginomycotina</taxon>
        <taxon>Ustilaginomycetes</taxon>
        <taxon>Ustilaginales</taxon>
        <taxon>Ustilaginaceae</taxon>
        <taxon>Pseudozyma</taxon>
    </lineage>
</organism>
<dbReference type="AlphaFoldDB" id="R9PC22"/>
<proteinExistence type="predicted"/>
<accession>R9PC22</accession>